<reference evidence="2" key="2">
    <citation type="journal article" date="2015" name="Data Brief">
        <title>Shoot transcriptome of the giant reed, Arundo donax.</title>
        <authorList>
            <person name="Barrero R.A."/>
            <person name="Guerrero F.D."/>
            <person name="Moolhuijzen P."/>
            <person name="Goolsby J.A."/>
            <person name="Tidwell J."/>
            <person name="Bellgard S.E."/>
            <person name="Bellgard M.I."/>
        </authorList>
    </citation>
    <scope>NUCLEOTIDE SEQUENCE</scope>
    <source>
        <tissue evidence="2">Shoot tissue taken approximately 20 cm above the soil surface</tissue>
    </source>
</reference>
<accession>A0A0A8YQT3</accession>
<protein>
    <submittedName>
        <fullName evidence="2">Uncharacterized protein</fullName>
    </submittedName>
</protein>
<organism evidence="2">
    <name type="scientific">Arundo donax</name>
    <name type="common">Giant reed</name>
    <name type="synonym">Donax arundinaceus</name>
    <dbReference type="NCBI Taxonomy" id="35708"/>
    <lineage>
        <taxon>Eukaryota</taxon>
        <taxon>Viridiplantae</taxon>
        <taxon>Streptophyta</taxon>
        <taxon>Embryophyta</taxon>
        <taxon>Tracheophyta</taxon>
        <taxon>Spermatophyta</taxon>
        <taxon>Magnoliopsida</taxon>
        <taxon>Liliopsida</taxon>
        <taxon>Poales</taxon>
        <taxon>Poaceae</taxon>
        <taxon>PACMAD clade</taxon>
        <taxon>Arundinoideae</taxon>
        <taxon>Arundineae</taxon>
        <taxon>Arundo</taxon>
    </lineage>
</organism>
<proteinExistence type="predicted"/>
<feature type="region of interest" description="Disordered" evidence="1">
    <location>
        <begin position="1"/>
        <end position="27"/>
    </location>
</feature>
<evidence type="ECO:0000313" key="2">
    <source>
        <dbReference type="EMBL" id="JAD28761.1"/>
    </source>
</evidence>
<name>A0A0A8YQT3_ARUDO</name>
<dbReference type="EMBL" id="GBRH01269134">
    <property type="protein sequence ID" value="JAD28761.1"/>
    <property type="molecule type" value="Transcribed_RNA"/>
</dbReference>
<sequence>MDLPMVRSHAMCPSRTPTASSSSSVHCTTPKVVTFQDRVAAIAHARE</sequence>
<evidence type="ECO:0000256" key="1">
    <source>
        <dbReference type="SAM" id="MobiDB-lite"/>
    </source>
</evidence>
<dbReference type="AlphaFoldDB" id="A0A0A8YQT3"/>
<reference evidence="2" key="1">
    <citation type="submission" date="2014-09" db="EMBL/GenBank/DDBJ databases">
        <authorList>
            <person name="Magalhaes I.L.F."/>
            <person name="Oliveira U."/>
            <person name="Santos F.R."/>
            <person name="Vidigal T.H.D.A."/>
            <person name="Brescovit A.D."/>
            <person name="Santos A.J."/>
        </authorList>
    </citation>
    <scope>NUCLEOTIDE SEQUENCE</scope>
    <source>
        <tissue evidence="2">Shoot tissue taken approximately 20 cm above the soil surface</tissue>
    </source>
</reference>